<comment type="similarity">
    <text evidence="3">Belongs to the COM1/SAE2/CtIP family.</text>
</comment>
<dbReference type="InterPro" id="IPR013882">
    <property type="entry name" value="Ctp1_C"/>
</dbReference>
<evidence type="ECO:0000259" key="23">
    <source>
        <dbReference type="Pfam" id="PF10482"/>
    </source>
</evidence>
<evidence type="ECO:0000256" key="17">
    <source>
        <dbReference type="ARBA" id="ARBA00023242"/>
    </source>
</evidence>
<evidence type="ECO:0000256" key="1">
    <source>
        <dbReference type="ARBA" id="ARBA00004123"/>
    </source>
</evidence>
<dbReference type="Pfam" id="PF08573">
    <property type="entry name" value="SAE2"/>
    <property type="match status" value="1"/>
</dbReference>
<evidence type="ECO:0000256" key="15">
    <source>
        <dbReference type="ARBA" id="ARBA00023125"/>
    </source>
</evidence>
<dbReference type="GO" id="GO:0005634">
    <property type="term" value="C:nucleus"/>
    <property type="evidence" value="ECO:0007669"/>
    <property type="project" value="UniProtKB-SubCell"/>
</dbReference>
<feature type="coiled-coil region" evidence="20">
    <location>
        <begin position="114"/>
        <end position="148"/>
    </location>
</feature>
<keyword evidence="18" id="KW-0469">Meiosis</keyword>
<dbReference type="GO" id="GO:0003684">
    <property type="term" value="F:damaged DNA binding"/>
    <property type="evidence" value="ECO:0007669"/>
    <property type="project" value="TreeGrafter"/>
</dbReference>
<keyword evidence="25" id="KW-1185">Reference proteome</keyword>
<dbReference type="GO" id="GO:0004519">
    <property type="term" value="F:endonuclease activity"/>
    <property type="evidence" value="ECO:0007669"/>
    <property type="project" value="UniProtKB-KW"/>
</dbReference>
<accession>A0A8C9S8F3</accession>
<evidence type="ECO:0000313" key="25">
    <source>
        <dbReference type="Proteomes" id="UP000694397"/>
    </source>
</evidence>
<sequence>MNSSAVNIGSPGSGMAPEVPCDLFKELWMRLKECHDDEVQSLQGKINKLKKERCLDAQRLEEFYSKNQQLREHQKVLQENVKVLEDRLRAGLCDRCAVTEEHMKKKQVEFEKVRQQNLRLITELMNEKNSLQDENKKLNQELEHLRTSESRKVRVTIPDAEEGIIPDSPVRQASMPLVNKMRRRKDGRHVRYAENPGLVSQMSILIEEHREGDYTETVTGHDKSVLVPETCEMDESLRTKVHGKFGRPGMSVVAETCGLDLPEEESQSVLDSVTTSELIEDNAIQKTGSMKGNERSSRHFSTSPDSSSNLECSQHLKTSRSLNLVKLQESKINGSPSVLQDINPNNLEHLRAEVISHTSPFKISLLSRLCLQNNEKLQGPLGQDQTVTKNGFVCKNRMDSKNGEINDLVDKPLDLSDHLPGISLIEKPGALSKDKMKQATVVEKGQEKSLLSVLKVYNGSEPSDYQEDPNLKDGCHSSSKQSKHSPSFKMPSTPPRAKTITQQLFDVLVPEIQEPVRKKLRTKKDSETAVVLQSKFCSRMKNTPPHELDDKQSLMVDQTWSVDPGANLSQYMTNCPPQTKQGAPTSEDETVDTDCTFVSHSILLKSTKQNMDSTCLGVGQKANDSLADIFDRMTYGEYESCPQVEELELEHKEQEEEMEECVDTANERLTVPPNQVKSHVNNSDRRKASFPHVEVVRKKEERKKLKGHTCKECEIYYAGLSEEERQKKLSACSRHRFRYIPPSTPENFWEVGFPSTQTCVERGRAAAVLLLS</sequence>
<organism evidence="24 25">
    <name type="scientific">Scleropages formosus</name>
    <name type="common">Asian bonytongue</name>
    <name type="synonym">Osteoglossum formosum</name>
    <dbReference type="NCBI Taxonomy" id="113540"/>
    <lineage>
        <taxon>Eukaryota</taxon>
        <taxon>Metazoa</taxon>
        <taxon>Chordata</taxon>
        <taxon>Craniata</taxon>
        <taxon>Vertebrata</taxon>
        <taxon>Euteleostomi</taxon>
        <taxon>Actinopterygii</taxon>
        <taxon>Neopterygii</taxon>
        <taxon>Teleostei</taxon>
        <taxon>Osteoglossocephala</taxon>
        <taxon>Osteoglossomorpha</taxon>
        <taxon>Osteoglossiformes</taxon>
        <taxon>Osteoglossidae</taxon>
        <taxon>Scleropages</taxon>
    </lineage>
</organism>
<comment type="subcellular location">
    <subcellularLocation>
        <location evidence="2">Chromosome</location>
    </subcellularLocation>
    <subcellularLocation>
        <location evidence="1">Nucleus</location>
    </subcellularLocation>
</comment>
<dbReference type="InterPro" id="IPR033316">
    <property type="entry name" value="RBBP8-like"/>
</dbReference>
<reference evidence="24" key="3">
    <citation type="submission" date="2025-09" db="UniProtKB">
        <authorList>
            <consortium name="Ensembl"/>
        </authorList>
    </citation>
    <scope>IDENTIFICATION</scope>
</reference>
<dbReference type="GO" id="GO:0051321">
    <property type="term" value="P:meiotic cell cycle"/>
    <property type="evidence" value="ECO:0007669"/>
    <property type="project" value="UniProtKB-KW"/>
</dbReference>
<protein>
    <recommendedName>
        <fullName evidence="4">DNA endonuclease RBBP8</fullName>
    </recommendedName>
</protein>
<evidence type="ECO:0000256" key="2">
    <source>
        <dbReference type="ARBA" id="ARBA00004286"/>
    </source>
</evidence>
<evidence type="ECO:0000259" key="22">
    <source>
        <dbReference type="Pfam" id="PF08573"/>
    </source>
</evidence>
<evidence type="ECO:0000256" key="14">
    <source>
        <dbReference type="ARBA" id="ARBA00023054"/>
    </source>
</evidence>
<dbReference type="Proteomes" id="UP000694397">
    <property type="component" value="Chromosome 5"/>
</dbReference>
<evidence type="ECO:0000256" key="11">
    <source>
        <dbReference type="ARBA" id="ARBA00022776"/>
    </source>
</evidence>
<keyword evidence="5" id="KW-0158">Chromosome</keyword>
<keyword evidence="17" id="KW-0539">Nucleus</keyword>
<keyword evidence="7" id="KW-0132">Cell division</keyword>
<evidence type="ECO:0000313" key="24">
    <source>
        <dbReference type="Ensembl" id="ENSSFOP00015029481.2"/>
    </source>
</evidence>
<keyword evidence="11" id="KW-0498">Mitosis</keyword>
<dbReference type="Ensembl" id="ENSSFOT00015029818.2">
    <property type="protein sequence ID" value="ENSSFOP00015029481.2"/>
    <property type="gene ID" value="ENSSFOG00015018953.2"/>
</dbReference>
<evidence type="ECO:0000256" key="18">
    <source>
        <dbReference type="ARBA" id="ARBA00023254"/>
    </source>
</evidence>
<evidence type="ECO:0000256" key="12">
    <source>
        <dbReference type="ARBA" id="ARBA00022801"/>
    </source>
</evidence>
<evidence type="ECO:0000256" key="4">
    <source>
        <dbReference type="ARBA" id="ARBA00020680"/>
    </source>
</evidence>
<feature type="coiled-coil region" evidence="20">
    <location>
        <begin position="32"/>
        <end position="87"/>
    </location>
</feature>
<evidence type="ECO:0000256" key="21">
    <source>
        <dbReference type="SAM" id="MobiDB-lite"/>
    </source>
</evidence>
<keyword evidence="15" id="KW-0238">DNA-binding</keyword>
<reference evidence="24 25" key="1">
    <citation type="submission" date="2019-04" db="EMBL/GenBank/DDBJ databases">
        <authorList>
            <consortium name="Wellcome Sanger Institute Data Sharing"/>
        </authorList>
    </citation>
    <scope>NUCLEOTIDE SEQUENCE [LARGE SCALE GENOMIC DNA]</scope>
</reference>
<evidence type="ECO:0000256" key="19">
    <source>
        <dbReference type="ARBA" id="ARBA00023306"/>
    </source>
</evidence>
<name>A0A8C9S8F3_SCLFO</name>
<dbReference type="GO" id="GO:0051301">
    <property type="term" value="P:cell division"/>
    <property type="evidence" value="ECO:0007669"/>
    <property type="project" value="UniProtKB-KW"/>
</dbReference>
<feature type="compositionally biased region" description="Polar residues" evidence="21">
    <location>
        <begin position="299"/>
        <end position="312"/>
    </location>
</feature>
<keyword evidence="12" id="KW-0378">Hydrolase</keyword>
<keyword evidence="14 20" id="KW-0175">Coiled coil</keyword>
<proteinExistence type="inferred from homology"/>
<keyword evidence="9" id="KW-0255">Endonuclease</keyword>
<evidence type="ECO:0000256" key="7">
    <source>
        <dbReference type="ARBA" id="ARBA00022618"/>
    </source>
</evidence>
<feature type="domain" description="DNA endonuclease activator Ctp1 C-terminal" evidence="22">
    <location>
        <begin position="722"/>
        <end position="757"/>
    </location>
</feature>
<evidence type="ECO:0000256" key="9">
    <source>
        <dbReference type="ARBA" id="ARBA00022759"/>
    </source>
</evidence>
<evidence type="ECO:0000256" key="16">
    <source>
        <dbReference type="ARBA" id="ARBA00023204"/>
    </source>
</evidence>
<dbReference type="AlphaFoldDB" id="A0A8C9S8F3"/>
<feature type="compositionally biased region" description="Low complexity" evidence="21">
    <location>
        <begin position="476"/>
        <end position="487"/>
    </location>
</feature>
<evidence type="ECO:0000256" key="6">
    <source>
        <dbReference type="ARBA" id="ARBA00022553"/>
    </source>
</evidence>
<dbReference type="PANTHER" id="PTHR15107">
    <property type="entry name" value="RETINOBLASTOMA BINDING PROTEIN 8"/>
    <property type="match status" value="1"/>
</dbReference>
<feature type="domain" description="DNA endonuclease Ctp1 N-terminal" evidence="23">
    <location>
        <begin position="24"/>
        <end position="142"/>
    </location>
</feature>
<keyword evidence="10" id="KW-0227">DNA damage</keyword>
<evidence type="ECO:0000256" key="10">
    <source>
        <dbReference type="ARBA" id="ARBA00022763"/>
    </source>
</evidence>
<dbReference type="InterPro" id="IPR019518">
    <property type="entry name" value="CtIP_N"/>
</dbReference>
<reference evidence="24" key="2">
    <citation type="submission" date="2025-08" db="UniProtKB">
        <authorList>
            <consortium name="Ensembl"/>
        </authorList>
    </citation>
    <scope>IDENTIFICATION</scope>
</reference>
<dbReference type="Pfam" id="PF10482">
    <property type="entry name" value="CtIP_N"/>
    <property type="match status" value="1"/>
</dbReference>
<evidence type="ECO:0000256" key="8">
    <source>
        <dbReference type="ARBA" id="ARBA00022722"/>
    </source>
</evidence>
<dbReference type="GeneTree" id="ENSGT00530000063835"/>
<evidence type="ECO:0000256" key="20">
    <source>
        <dbReference type="SAM" id="Coils"/>
    </source>
</evidence>
<feature type="region of interest" description="Disordered" evidence="21">
    <location>
        <begin position="461"/>
        <end position="495"/>
    </location>
</feature>
<keyword evidence="19" id="KW-0131">Cell cycle</keyword>
<feature type="region of interest" description="Disordered" evidence="21">
    <location>
        <begin position="285"/>
        <end position="312"/>
    </location>
</feature>
<keyword evidence="6" id="KW-0597">Phosphoprotein</keyword>
<evidence type="ECO:0000256" key="3">
    <source>
        <dbReference type="ARBA" id="ARBA00007496"/>
    </source>
</evidence>
<dbReference type="GO" id="GO:0005694">
    <property type="term" value="C:chromosome"/>
    <property type="evidence" value="ECO:0007669"/>
    <property type="project" value="UniProtKB-SubCell"/>
</dbReference>
<keyword evidence="16" id="KW-0234">DNA repair</keyword>
<gene>
    <name evidence="24" type="primary">rbbp8</name>
</gene>
<dbReference type="GO" id="GO:0010792">
    <property type="term" value="P:DNA double-strand break processing involved in repair via single-strand annealing"/>
    <property type="evidence" value="ECO:0007669"/>
    <property type="project" value="TreeGrafter"/>
</dbReference>
<dbReference type="GO" id="GO:0016787">
    <property type="term" value="F:hydrolase activity"/>
    <property type="evidence" value="ECO:0007669"/>
    <property type="project" value="UniProtKB-KW"/>
</dbReference>
<dbReference type="PANTHER" id="PTHR15107:SF4">
    <property type="entry name" value="DNA ENDONUCLEASE RBBP8"/>
    <property type="match status" value="1"/>
</dbReference>
<evidence type="ECO:0000256" key="13">
    <source>
        <dbReference type="ARBA" id="ARBA00022833"/>
    </source>
</evidence>
<evidence type="ECO:0000256" key="5">
    <source>
        <dbReference type="ARBA" id="ARBA00022454"/>
    </source>
</evidence>
<keyword evidence="8" id="KW-0540">Nuclease</keyword>
<keyword evidence="13" id="KW-0862">Zinc</keyword>